<dbReference type="PANTHER" id="PTHR43179">
    <property type="entry name" value="RHAMNOSYLTRANSFERASE WBBL"/>
    <property type="match status" value="1"/>
</dbReference>
<keyword evidence="5" id="KW-1185">Reference proteome</keyword>
<evidence type="ECO:0000313" key="5">
    <source>
        <dbReference type="Proteomes" id="UP000241074"/>
    </source>
</evidence>
<evidence type="ECO:0000313" key="4">
    <source>
        <dbReference type="EMBL" id="AVP97487.1"/>
    </source>
</evidence>
<gene>
    <name evidence="4" type="ORF">C7S18_09895</name>
</gene>
<dbReference type="Pfam" id="PF13692">
    <property type="entry name" value="Glyco_trans_1_4"/>
    <property type="match status" value="1"/>
</dbReference>
<dbReference type="Proteomes" id="UP000241074">
    <property type="component" value="Chromosome"/>
</dbReference>
<dbReference type="SUPFAM" id="SSF53448">
    <property type="entry name" value="Nucleotide-diphospho-sugar transferases"/>
    <property type="match status" value="1"/>
</dbReference>
<dbReference type="Gene3D" id="3.90.550.10">
    <property type="entry name" value="Spore Coat Polysaccharide Biosynthesis Protein SpsA, Chain A"/>
    <property type="match status" value="1"/>
</dbReference>
<dbReference type="InterPro" id="IPR001296">
    <property type="entry name" value="Glyco_trans_1"/>
</dbReference>
<accession>A0A2P1PRK6</accession>
<dbReference type="InterPro" id="IPR029044">
    <property type="entry name" value="Nucleotide-diphossugar_trans"/>
</dbReference>
<feature type="domain" description="Glycosyltransferase 2-like" evidence="3">
    <location>
        <begin position="847"/>
        <end position="972"/>
    </location>
</feature>
<dbReference type="SUPFAM" id="SSF53756">
    <property type="entry name" value="UDP-Glycosyltransferase/glycogen phosphorylase"/>
    <property type="match status" value="2"/>
</dbReference>
<feature type="coiled-coil region" evidence="1">
    <location>
        <begin position="699"/>
        <end position="755"/>
    </location>
</feature>
<evidence type="ECO:0000259" key="2">
    <source>
        <dbReference type="Pfam" id="PF00534"/>
    </source>
</evidence>
<name>A0A2P1PRK6_9GAMM</name>
<evidence type="ECO:0000259" key="3">
    <source>
        <dbReference type="Pfam" id="PF00535"/>
    </source>
</evidence>
<dbReference type="InterPro" id="IPR001173">
    <property type="entry name" value="Glyco_trans_2-like"/>
</dbReference>
<dbReference type="CDD" id="cd04186">
    <property type="entry name" value="GT_2_like_c"/>
    <property type="match status" value="1"/>
</dbReference>
<dbReference type="Pfam" id="PF00535">
    <property type="entry name" value="Glycos_transf_2"/>
    <property type="match status" value="1"/>
</dbReference>
<dbReference type="EMBL" id="CP027860">
    <property type="protein sequence ID" value="AVP97487.1"/>
    <property type="molecule type" value="Genomic_DNA"/>
</dbReference>
<evidence type="ECO:0008006" key="6">
    <source>
        <dbReference type="Google" id="ProtNLM"/>
    </source>
</evidence>
<protein>
    <recommendedName>
        <fullName evidence="6">Glycosyltransferase 2-like domain-containing protein</fullName>
    </recommendedName>
</protein>
<evidence type="ECO:0000256" key="1">
    <source>
        <dbReference type="SAM" id="Coils"/>
    </source>
</evidence>
<feature type="coiled-coil region" evidence="1">
    <location>
        <begin position="569"/>
        <end position="599"/>
    </location>
</feature>
<feature type="domain" description="Glycosyl transferase family 1" evidence="2">
    <location>
        <begin position="437"/>
        <end position="592"/>
    </location>
</feature>
<dbReference type="CDD" id="cd03801">
    <property type="entry name" value="GT4_PimA-like"/>
    <property type="match status" value="1"/>
</dbReference>
<dbReference type="Pfam" id="PF00534">
    <property type="entry name" value="Glycos_transf_1"/>
    <property type="match status" value="1"/>
</dbReference>
<dbReference type="KEGG" id="xba:C7S18_09895"/>
<reference evidence="4 5" key="1">
    <citation type="submission" date="2018-03" db="EMBL/GenBank/DDBJ databases">
        <title>Ahniella affigens gen. nov., sp. nov., a gammaproteobacterium isolated from sandy soil near a stream.</title>
        <authorList>
            <person name="Ko Y."/>
            <person name="Kim J.-H."/>
        </authorList>
    </citation>
    <scope>NUCLEOTIDE SEQUENCE [LARGE SCALE GENOMIC DNA]</scope>
    <source>
        <strain evidence="4 5">D13</strain>
    </source>
</reference>
<dbReference type="OrthoDB" id="9807209at2"/>
<dbReference type="GO" id="GO:0016757">
    <property type="term" value="F:glycosyltransferase activity"/>
    <property type="evidence" value="ECO:0007669"/>
    <property type="project" value="InterPro"/>
</dbReference>
<proteinExistence type="predicted"/>
<reference evidence="4 5" key="2">
    <citation type="submission" date="2018-03" db="EMBL/GenBank/DDBJ databases">
        <authorList>
            <person name="Keele B.F."/>
        </authorList>
    </citation>
    <scope>NUCLEOTIDE SEQUENCE [LARGE SCALE GENOMIC DNA]</scope>
    <source>
        <strain evidence="4 5">D13</strain>
    </source>
</reference>
<organism evidence="4 5">
    <name type="scientific">Ahniella affigens</name>
    <dbReference type="NCBI Taxonomy" id="2021234"/>
    <lineage>
        <taxon>Bacteria</taxon>
        <taxon>Pseudomonadati</taxon>
        <taxon>Pseudomonadota</taxon>
        <taxon>Gammaproteobacteria</taxon>
        <taxon>Lysobacterales</taxon>
        <taxon>Rhodanobacteraceae</taxon>
        <taxon>Ahniella</taxon>
    </lineage>
</organism>
<dbReference type="RefSeq" id="WP_106891411.1">
    <property type="nucleotide sequence ID" value="NZ_CP027860.1"/>
</dbReference>
<sequence length="1468" mass="163381">MSPTRPLGIAVFGHAVPESLTRQLATGRFAGVPVKTLPFLPPDVVAAPLEIREHVRLLRADWPAHDILLLSAVAVFPDTALSRIDAARALLPECAVLSPLCTGLASLNPLAPGLVLSAEYAALDRLLAHIAPGEVLPVETFQTACSVWTPGAETAANPDCYALANCLIDEPRERWVGQCIPDDWRELPPENRLASLRARLKRHVNDGGLLATETRYPGHDDRPVYLHVLHGWGGGAEQFVLDFARARASEHHLLLRSHGDVGRKSYGEAISLALIERDQVRELGRWPLAPAIADTVLEHPAYRARLQQLVAAYGVGRILVSSLIGHSLDALRLNRPTLFISHDYYPFWPILHQNFDAPDVDDQAQSLRTALQQCQHPFAANTADYWLTLRNALVETLAEQSIKGVVPSASVARNLQRIAPTLPTPSLIEHGHSPFAESRAVTPHGGSSLRILILGRINGGKGEWLLKHVLPRVTKDHSVWLIGCGRPGMQYFGQRNVHVQLNYERSELPALLATVQPDLALMPVSVAESFSFTLSELWSLRIVPVASRMGSLAERIRDDQTGILFDPDADSLLQTINALEHDRQRLDRIRKNLATLRLRDLEAMRQDYDARFGAPCPIAIAAASFDASAPDLLQFVSEQYLRESAQRQHWQTQAAALAAESKRRAEWGFDLDRQVGQLTRARDQALATIVDKDRALADREHWVDELETERARLAELLQDEQRQLRDAHAGWSKEVDRLEAERSRFERELNSVYQSTSWKLTRPMRLLMSKARAWRSRLGYAIQRTLGNWRRLQGYWQRHGVSATLDRARQEFTSAEPKLQPILPAEPVAVAMTDLLFPAHDTAPDVSIIIPVYNKFAYTAACLASVQNVGATRSFEVIVVDDGSSDETEAQLRTVPGLRYHRNAQNLGFVGACNAGAERSRGTYLVFLNNDTVVCPGWLDALIDTFEKHERVGLVGAKLVYPDGRLQEAGGIIFADGSGWNYGRFGDPANPAFNYVREVDYCSGAAIAITTDLFRMLGCFDQRYAPAYYEDTDLAFKVREHGQRVMYQPGSTVIHFEGITSGTDTSSGTKRYQVINQAKFLERWQSVLPAQPQPGSDIDVAKEHRIKGRILVIDATTPEPDKDSGSVRLVNLLKSMVELGYKPTFFAENRLYLNGYSDALEALGVEVLHGNWLDPITLLRSQGNRFQAILVSRHYVLQPLLKLIREYAPRARLIFDTVDLHYLRERRAAELEQKPDMLRAAARTQLAELRLIRASDITLVVSPVEKTLLAQEVPEARVEVLSNVHEVAGPGPAYAERHDLYFVGGFQHTPNVDAVTWFVQSIWPLIVPELPGVRFHIVGSRMPDSIRALASETVEVAGFVPSMEPYLNGFRLSVAPLRYGAGVKGKVNQSMAHGQPVVATTIAAEGMNLQHERDVLIADAAEAFARAVIRLYRDETLWKQLAANGLANIERHFSTETAKLTLRNLLPT</sequence>
<dbReference type="Gene3D" id="3.40.50.2000">
    <property type="entry name" value="Glycogen Phosphorylase B"/>
    <property type="match status" value="2"/>
</dbReference>
<keyword evidence="1" id="KW-0175">Coiled coil</keyword>
<dbReference type="PANTHER" id="PTHR43179:SF7">
    <property type="entry name" value="RHAMNOSYLTRANSFERASE WBBL"/>
    <property type="match status" value="1"/>
</dbReference>